<dbReference type="Pfam" id="PF25990">
    <property type="entry name" value="Beta-barrel_YknX"/>
    <property type="match status" value="1"/>
</dbReference>
<evidence type="ECO:0000256" key="2">
    <source>
        <dbReference type="SAM" id="Phobius"/>
    </source>
</evidence>
<dbReference type="GO" id="GO:1990281">
    <property type="term" value="C:efflux pump complex"/>
    <property type="evidence" value="ECO:0007669"/>
    <property type="project" value="TreeGrafter"/>
</dbReference>
<dbReference type="InterPro" id="IPR058625">
    <property type="entry name" value="MdtA-like_BSH"/>
</dbReference>
<dbReference type="Gene3D" id="1.10.287.470">
    <property type="entry name" value="Helix hairpin bin"/>
    <property type="match status" value="1"/>
</dbReference>
<evidence type="ECO:0000313" key="6">
    <source>
        <dbReference type="EMBL" id="OIR07429.1"/>
    </source>
</evidence>
<dbReference type="Gene3D" id="2.40.30.170">
    <property type="match status" value="1"/>
</dbReference>
<evidence type="ECO:0000259" key="4">
    <source>
        <dbReference type="Pfam" id="PF25975"/>
    </source>
</evidence>
<keyword evidence="2" id="KW-0812">Transmembrane</keyword>
<dbReference type="GO" id="GO:0015562">
    <property type="term" value="F:efflux transmembrane transporter activity"/>
    <property type="evidence" value="ECO:0007669"/>
    <property type="project" value="TreeGrafter"/>
</dbReference>
<comment type="caution">
    <text evidence="6">The sequence shown here is derived from an EMBL/GenBank/DDBJ whole genome shotgun (WGS) entry which is preliminary data.</text>
</comment>
<keyword evidence="2" id="KW-1133">Transmembrane helix</keyword>
<organism evidence="6">
    <name type="scientific">mine drainage metagenome</name>
    <dbReference type="NCBI Taxonomy" id="410659"/>
    <lineage>
        <taxon>unclassified sequences</taxon>
        <taxon>metagenomes</taxon>
        <taxon>ecological metagenomes</taxon>
    </lineage>
</organism>
<dbReference type="Gene3D" id="2.40.50.100">
    <property type="match status" value="1"/>
</dbReference>
<dbReference type="InterPro" id="IPR058636">
    <property type="entry name" value="Beta-barrel_YknX"/>
</dbReference>
<feature type="domain" description="Multidrug resistance protein MdtA-like barrel-sandwich hybrid" evidence="3">
    <location>
        <begin position="80"/>
        <end position="223"/>
    </location>
</feature>
<evidence type="ECO:0000259" key="5">
    <source>
        <dbReference type="Pfam" id="PF25990"/>
    </source>
</evidence>
<reference evidence="6" key="1">
    <citation type="submission" date="2016-10" db="EMBL/GenBank/DDBJ databases">
        <title>Sequence of Gallionella enrichment culture.</title>
        <authorList>
            <person name="Poehlein A."/>
            <person name="Muehling M."/>
            <person name="Daniel R."/>
        </authorList>
    </citation>
    <scope>NUCLEOTIDE SEQUENCE</scope>
</reference>
<dbReference type="NCBIfam" id="TIGR01730">
    <property type="entry name" value="RND_mfp"/>
    <property type="match status" value="1"/>
</dbReference>
<dbReference type="EMBL" id="MLJW01000037">
    <property type="protein sequence ID" value="OIR07429.1"/>
    <property type="molecule type" value="Genomic_DNA"/>
</dbReference>
<proteinExistence type="predicted"/>
<dbReference type="SUPFAM" id="SSF111369">
    <property type="entry name" value="HlyD-like secretion proteins"/>
    <property type="match status" value="1"/>
</dbReference>
<dbReference type="PANTHER" id="PTHR30469:SF33">
    <property type="entry name" value="SLR1207 PROTEIN"/>
    <property type="match status" value="1"/>
</dbReference>
<feature type="compositionally biased region" description="Basic and acidic residues" evidence="1">
    <location>
        <begin position="361"/>
        <end position="376"/>
    </location>
</feature>
<dbReference type="AlphaFoldDB" id="A0A1J5STT8"/>
<feature type="domain" description="CzcB-like C-terminal circularly permuted SH3-like" evidence="4">
    <location>
        <begin position="396"/>
        <end position="436"/>
    </location>
</feature>
<sequence length="463" mass="49924">MSSPSAPQAVPSGAARKRKGKLKLWLLLGGGLLFVVLLVVAVKMRDRGPKPISVTTDKAVVQTITQVVTATGKVQPEVEVKISSEVPGELTEIPVEEGQRVKRGDVLAKIKQDYYKAVVDQQNAALMSARASSLLNKAQLAKAQDDFDQADQLYLKKLISDAAFTAAKTNLDVAKASYAASLAQIHGADGLLNQAKDQLNKTVIYSPMDGTISSLSSKVGERVLGTGQFAGTEIMRVADLTHMEVRVKVNENDIVNVKVGDRAVISIDAFPDRKFEGRVYEISASALSSGGAGSNAAEQAASASDEVTNFLVKIRIIDAHTAPLRPGMSATADIQTQTVNNVVAVPIQAVTVRDVAGKTSDEIQKEREKKERERSGNELTVTAERRDARRDLEQLRRVVFVRQGDHVVMRDVVTGIADNDVIEIKKGLKPGEEVVTGTYAAISRMLKDGSKIIVEKSKSPDKF</sequence>
<dbReference type="Pfam" id="PF25975">
    <property type="entry name" value="CzcB_C"/>
    <property type="match status" value="1"/>
</dbReference>
<evidence type="ECO:0000256" key="1">
    <source>
        <dbReference type="SAM" id="MobiDB-lite"/>
    </source>
</evidence>
<accession>A0A1J5STT8</accession>
<name>A0A1J5STT8_9ZZZZ</name>
<dbReference type="Gene3D" id="2.40.420.20">
    <property type="match status" value="1"/>
</dbReference>
<gene>
    <name evidence="6" type="primary">macA_10</name>
    <name evidence="6" type="ORF">GALL_103880</name>
</gene>
<keyword evidence="2" id="KW-0472">Membrane</keyword>
<feature type="transmembrane region" description="Helical" evidence="2">
    <location>
        <begin position="24"/>
        <end position="42"/>
    </location>
</feature>
<dbReference type="Pfam" id="PF25917">
    <property type="entry name" value="BSH_RND"/>
    <property type="match status" value="1"/>
</dbReference>
<feature type="domain" description="YknX-like beta-barrel" evidence="5">
    <location>
        <begin position="243"/>
        <end position="334"/>
    </location>
</feature>
<dbReference type="InterPro" id="IPR058649">
    <property type="entry name" value="CzcB_C"/>
</dbReference>
<dbReference type="PANTHER" id="PTHR30469">
    <property type="entry name" value="MULTIDRUG RESISTANCE PROTEIN MDTA"/>
    <property type="match status" value="1"/>
</dbReference>
<feature type="region of interest" description="Disordered" evidence="1">
    <location>
        <begin position="361"/>
        <end position="380"/>
    </location>
</feature>
<protein>
    <submittedName>
        <fullName evidence="6">Macrolide export protein MacA</fullName>
    </submittedName>
</protein>
<dbReference type="InterPro" id="IPR006143">
    <property type="entry name" value="RND_pump_MFP"/>
</dbReference>
<evidence type="ECO:0000259" key="3">
    <source>
        <dbReference type="Pfam" id="PF25917"/>
    </source>
</evidence>